<dbReference type="Proteomes" id="UP000183120">
    <property type="component" value="Unassembled WGS sequence"/>
</dbReference>
<proteinExistence type="inferred from homology"/>
<dbReference type="PANTHER" id="PTHR33392">
    <property type="entry name" value="POLYISOPRENYL-TEICHOIC ACID--PEPTIDOGLYCAN TEICHOIC ACID TRANSFERASE TAGU"/>
    <property type="match status" value="1"/>
</dbReference>
<evidence type="ECO:0000256" key="2">
    <source>
        <dbReference type="SAM" id="Phobius"/>
    </source>
</evidence>
<reference evidence="4 5" key="1">
    <citation type="journal article" date="2016" name="Environ. Microbiol.">
        <title>Genomic resolution of a cold subsurface aquifer community provides metabolic insights for novel microbes adapted to high CO concentrations.</title>
        <authorList>
            <person name="Probst A.J."/>
            <person name="Castelle C.J."/>
            <person name="Singh A."/>
            <person name="Brown C.T."/>
            <person name="Anantharaman K."/>
            <person name="Sharon I."/>
            <person name="Hug L.A."/>
            <person name="Burstein D."/>
            <person name="Emerson J.B."/>
            <person name="Thomas B.C."/>
            <person name="Banfield J.F."/>
        </authorList>
    </citation>
    <scope>NUCLEOTIDE SEQUENCE [LARGE SCALE GENOMIC DNA]</scope>
    <source>
        <strain evidence="4">CG1_02_37_22</strain>
    </source>
</reference>
<dbReference type="PANTHER" id="PTHR33392:SF6">
    <property type="entry name" value="POLYISOPRENYL-TEICHOIC ACID--PEPTIDOGLYCAN TEICHOIC ACID TRANSFERASE TAGU"/>
    <property type="match status" value="1"/>
</dbReference>
<keyword evidence="2" id="KW-0472">Membrane</keyword>
<keyword evidence="2" id="KW-1133">Transmembrane helix</keyword>
<organism evidence="4 5">
    <name type="scientific">Candidatus Gottesmanbacteria bacterium CG1_02_37_22</name>
    <dbReference type="NCBI Taxonomy" id="1805209"/>
    <lineage>
        <taxon>Bacteria</taxon>
        <taxon>Candidatus Gottesmaniibacteriota</taxon>
    </lineage>
</organism>
<evidence type="ECO:0000256" key="1">
    <source>
        <dbReference type="ARBA" id="ARBA00006068"/>
    </source>
</evidence>
<evidence type="ECO:0000313" key="4">
    <source>
        <dbReference type="EMBL" id="OIO13347.1"/>
    </source>
</evidence>
<dbReference type="Pfam" id="PF03816">
    <property type="entry name" value="LytR_cpsA_psr"/>
    <property type="match status" value="1"/>
</dbReference>
<dbReference type="STRING" id="1805209.AUJ73_03945"/>
<dbReference type="Gene3D" id="3.40.630.190">
    <property type="entry name" value="LCP protein"/>
    <property type="match status" value="1"/>
</dbReference>
<dbReference type="InterPro" id="IPR004474">
    <property type="entry name" value="LytR_CpsA_psr"/>
</dbReference>
<name>A0A1J4TQQ7_9BACT</name>
<dbReference type="InterPro" id="IPR050922">
    <property type="entry name" value="LytR/CpsA/Psr_CW_biosynth"/>
</dbReference>
<feature type="domain" description="Cell envelope-related transcriptional attenuator" evidence="3">
    <location>
        <begin position="89"/>
        <end position="258"/>
    </location>
</feature>
<keyword evidence="2" id="KW-0812">Transmembrane</keyword>
<gene>
    <name evidence="4" type="ORF">AUJ73_03945</name>
</gene>
<protein>
    <recommendedName>
        <fullName evidence="3">Cell envelope-related transcriptional attenuator domain-containing protein</fullName>
    </recommendedName>
</protein>
<accession>A0A1J4TQQ7</accession>
<sequence length="364" mass="41608">MPQVTKRKLIKYLPFIKTAILVVCLIALFIYIVRLFLPIYNFSRQNNISLKFAFDFLMHGKLSLKQYQDRTNLIILGIGGGNHEGADLTDTIIFLSLDTKNHDGVILSIPRDLWIPSLEDKINSAYHYGEEKKQNGGLILVKSTVEEVINQPVHYAAIIDFSGFKKMIDVVGGIDVNVEQVFEDDLYPIAGKEDDFCGGDPTFTCRFEKLHFDAGLQHMDGEKALKYVRSRHAEGDEGNDFSRNKRQQQVIMALKDRILKTGMWKDRDMVKKLLNLFDETVVTDMDWSEKISFAKAFMDLSDKGVKNLVLDTGDKEKNQKGFLVNPPAWEYDGAWVLVPRTGDFKEIQEYILCNIKDTSCKMFP</sequence>
<evidence type="ECO:0000259" key="3">
    <source>
        <dbReference type="Pfam" id="PF03816"/>
    </source>
</evidence>
<dbReference type="AlphaFoldDB" id="A0A1J4TQQ7"/>
<comment type="similarity">
    <text evidence="1">Belongs to the LytR/CpsA/Psr (LCP) family.</text>
</comment>
<comment type="caution">
    <text evidence="4">The sequence shown here is derived from an EMBL/GenBank/DDBJ whole genome shotgun (WGS) entry which is preliminary data.</text>
</comment>
<evidence type="ECO:0000313" key="5">
    <source>
        <dbReference type="Proteomes" id="UP000183120"/>
    </source>
</evidence>
<feature type="transmembrane region" description="Helical" evidence="2">
    <location>
        <begin position="12"/>
        <end position="37"/>
    </location>
</feature>
<dbReference type="EMBL" id="MNUY01000061">
    <property type="protein sequence ID" value="OIO13347.1"/>
    <property type="molecule type" value="Genomic_DNA"/>
</dbReference>